<reference evidence="2 3" key="1">
    <citation type="submission" date="2018-06" db="EMBL/GenBank/DDBJ databases">
        <title>Complete Genomes of Monosporascus.</title>
        <authorList>
            <person name="Robinson A.J."/>
            <person name="Natvig D.O."/>
        </authorList>
    </citation>
    <scope>NUCLEOTIDE SEQUENCE [LARGE SCALE GENOMIC DNA]</scope>
    <source>
        <strain evidence="2 3">CBS 609.92</strain>
    </source>
</reference>
<name>A0ABY0HEC2_9PEZI</name>
<comment type="caution">
    <text evidence="2">The sequence shown here is derived from an EMBL/GenBank/DDBJ whole genome shotgun (WGS) entry which is preliminary data.</text>
</comment>
<feature type="region of interest" description="Disordered" evidence="1">
    <location>
        <begin position="56"/>
        <end position="95"/>
    </location>
</feature>
<dbReference type="EMBL" id="QJNS01000044">
    <property type="protein sequence ID" value="RYO91176.1"/>
    <property type="molecule type" value="Genomic_DNA"/>
</dbReference>
<sequence>MLASSSTRYPHNPRSTTKLQAERTVISKNTTKLSRMSVLRKIKSLMDYEPSSVRRTFPGATATTTSTWSSPSLSDAAREERLHHPKLEPYDPKVGDGDWPQEWEAGWKDIEIGLAANLEYERFRGKRNFNLKGYRVLLVLGSRRTRDERRSIPTVMMLVNQDKEAPADGPANSAEKWDRFRSRSFEYMRSYLDVAGGENFGLEMMHWEMFHVRNKEFMEVFTENRYWSPRLADPEDWAEFYASLGLPSSEETMELRRTMRNRLREEAAAKVEKLGARIRELEERDLAKDVELTHLLCKISLLEVANGILETSSRNLRKVIQEGGQCNMISFFDEDQSDED</sequence>
<proteinExistence type="predicted"/>
<feature type="compositionally biased region" description="Basic and acidic residues" evidence="1">
    <location>
        <begin position="76"/>
        <end position="95"/>
    </location>
</feature>
<evidence type="ECO:0000256" key="1">
    <source>
        <dbReference type="SAM" id="MobiDB-lite"/>
    </source>
</evidence>
<accession>A0ABY0HEC2</accession>
<evidence type="ECO:0000313" key="3">
    <source>
        <dbReference type="Proteomes" id="UP000294003"/>
    </source>
</evidence>
<organism evidence="2 3">
    <name type="scientific">Monosporascus cannonballus</name>
    <dbReference type="NCBI Taxonomy" id="155416"/>
    <lineage>
        <taxon>Eukaryota</taxon>
        <taxon>Fungi</taxon>
        <taxon>Dikarya</taxon>
        <taxon>Ascomycota</taxon>
        <taxon>Pezizomycotina</taxon>
        <taxon>Sordariomycetes</taxon>
        <taxon>Xylariomycetidae</taxon>
        <taxon>Xylariales</taxon>
        <taxon>Xylariales incertae sedis</taxon>
        <taxon>Monosporascus</taxon>
    </lineage>
</organism>
<feature type="compositionally biased region" description="Low complexity" evidence="1">
    <location>
        <begin position="60"/>
        <end position="75"/>
    </location>
</feature>
<keyword evidence="3" id="KW-1185">Reference proteome</keyword>
<protein>
    <submittedName>
        <fullName evidence="2">Uncharacterized protein</fullName>
    </submittedName>
</protein>
<gene>
    <name evidence="2" type="ORF">DL762_002343</name>
</gene>
<dbReference type="Proteomes" id="UP000294003">
    <property type="component" value="Unassembled WGS sequence"/>
</dbReference>
<evidence type="ECO:0000313" key="2">
    <source>
        <dbReference type="EMBL" id="RYO91176.1"/>
    </source>
</evidence>